<keyword evidence="2" id="KW-1185">Reference proteome</keyword>
<comment type="caution">
    <text evidence="1">The sequence shown here is derived from an EMBL/GenBank/DDBJ whole genome shotgun (WGS) entry which is preliminary data.</text>
</comment>
<evidence type="ECO:0000313" key="1">
    <source>
        <dbReference type="EMBL" id="TGY97605.1"/>
    </source>
</evidence>
<gene>
    <name evidence="1" type="ORF">E5329_04330</name>
</gene>
<protein>
    <submittedName>
        <fullName evidence="1">DUF624 domain-containing protein</fullName>
    </submittedName>
</protein>
<evidence type="ECO:0000313" key="2">
    <source>
        <dbReference type="Proteomes" id="UP000304953"/>
    </source>
</evidence>
<organism evidence="1 2">
    <name type="scientific">Petralouisia muris</name>
    <dbReference type="NCBI Taxonomy" id="3032872"/>
    <lineage>
        <taxon>Bacteria</taxon>
        <taxon>Bacillati</taxon>
        <taxon>Bacillota</taxon>
        <taxon>Clostridia</taxon>
        <taxon>Lachnospirales</taxon>
        <taxon>Lachnospiraceae</taxon>
        <taxon>Petralouisia</taxon>
    </lineage>
</organism>
<dbReference type="EMBL" id="SRYA01000006">
    <property type="protein sequence ID" value="TGY97605.1"/>
    <property type="molecule type" value="Genomic_DNA"/>
</dbReference>
<name>A0AC61RZM4_9FIRM</name>
<proteinExistence type="predicted"/>
<sequence>MEELFRIEKVLGFCEKVCYFVMINLLFVISNLPVLLFLLFAGLGQIRECLPLFLLCLLPMAPSLSAVMYAMNRLIHGTETKGYADYKKGYCSDFLQKIRLGAGQLLAILICWTNIEFFAVQVLILPLAIVFVLLFAGILLVTPNLYLLVSRYEMGNVQIVKTAVTLLIARPGATLGNLAAFAVLLAAFEISAGTTVLFMGSVYGFLIMFMNQGVMQKLESKN</sequence>
<reference evidence="1" key="1">
    <citation type="submission" date="2019-04" db="EMBL/GenBank/DDBJ databases">
        <title>Microbes associate with the intestines of laboratory mice.</title>
        <authorList>
            <person name="Navarre W."/>
            <person name="Wong E."/>
            <person name="Huang K."/>
            <person name="Tropini C."/>
            <person name="Ng K."/>
            <person name="Yu B."/>
        </authorList>
    </citation>
    <scope>NUCLEOTIDE SEQUENCE</scope>
    <source>
        <strain evidence="1">NM01_1-7b</strain>
    </source>
</reference>
<accession>A0AC61RZM4</accession>
<dbReference type="Proteomes" id="UP000304953">
    <property type="component" value="Unassembled WGS sequence"/>
</dbReference>